<accession>A0AAU8DNK7</accession>
<protein>
    <submittedName>
        <fullName evidence="2">WXG100 family type VII secretion target</fullName>
    </submittedName>
</protein>
<feature type="compositionally biased region" description="Polar residues" evidence="1">
    <location>
        <begin position="10"/>
        <end position="25"/>
    </location>
</feature>
<gene>
    <name evidence="2" type="ORF">ABLG96_19630</name>
</gene>
<name>A0AAU8DNK7_9ACTN</name>
<dbReference type="Gene3D" id="1.10.287.1060">
    <property type="entry name" value="ESAT-6-like"/>
    <property type="match status" value="1"/>
</dbReference>
<evidence type="ECO:0000256" key="1">
    <source>
        <dbReference type="SAM" id="MobiDB-lite"/>
    </source>
</evidence>
<dbReference type="InterPro" id="IPR010310">
    <property type="entry name" value="T7SS_ESAT-6-like"/>
</dbReference>
<dbReference type="RefSeq" id="WP_353648996.1">
    <property type="nucleotide sequence ID" value="NZ_CP159218.1"/>
</dbReference>
<dbReference type="InterPro" id="IPR036689">
    <property type="entry name" value="ESAT-6-like_sf"/>
</dbReference>
<evidence type="ECO:0000313" key="2">
    <source>
        <dbReference type="EMBL" id="XCG63381.1"/>
    </source>
</evidence>
<feature type="region of interest" description="Disordered" evidence="1">
    <location>
        <begin position="1"/>
        <end position="25"/>
    </location>
</feature>
<dbReference type="AlphaFoldDB" id="A0AAU8DNK7"/>
<reference evidence="2" key="1">
    <citation type="submission" date="2024-05" db="EMBL/GenBank/DDBJ databases">
        <authorList>
            <person name="Cai S.Y."/>
            <person name="Jin L.M."/>
            <person name="Li H.R."/>
        </authorList>
    </citation>
    <scope>NUCLEOTIDE SEQUENCE</scope>
    <source>
        <strain evidence="2">A5-74</strain>
    </source>
</reference>
<dbReference type="SUPFAM" id="SSF140453">
    <property type="entry name" value="EsxAB dimer-like"/>
    <property type="match status" value="1"/>
</dbReference>
<organism evidence="2">
    <name type="scientific">Nakamurella sp. A5-74</name>
    <dbReference type="NCBI Taxonomy" id="3158264"/>
    <lineage>
        <taxon>Bacteria</taxon>
        <taxon>Bacillati</taxon>
        <taxon>Actinomycetota</taxon>
        <taxon>Actinomycetes</taxon>
        <taxon>Nakamurellales</taxon>
        <taxon>Nakamurellaceae</taxon>
        <taxon>Nakamurella</taxon>
    </lineage>
</organism>
<sequence>MGPKFAVRDNSVNQHGSNLQTSEDQMNQRAKAFIEAIAPLEDSWKGTSFGSWQELTNAWNEAMAGLNKALTDVKTRVGNAGSLYDQYHGEQAEALAKTMGGADFGAAKFNA</sequence>
<dbReference type="Pfam" id="PF06013">
    <property type="entry name" value="WXG100"/>
    <property type="match status" value="1"/>
</dbReference>
<proteinExistence type="predicted"/>
<dbReference type="EMBL" id="CP159218">
    <property type="protein sequence ID" value="XCG63381.1"/>
    <property type="molecule type" value="Genomic_DNA"/>
</dbReference>